<accession>R0LAF8</accession>
<name>R0LAF8_ANAPL</name>
<keyword evidence="3" id="KW-1185">Reference proteome</keyword>
<reference evidence="3" key="1">
    <citation type="journal article" date="2013" name="Nat. Genet.">
        <title>The duck genome and transcriptome provide insight into an avian influenza virus reservoir species.</title>
        <authorList>
            <person name="Huang Y."/>
            <person name="Li Y."/>
            <person name="Burt D.W."/>
            <person name="Chen H."/>
            <person name="Zhang Y."/>
            <person name="Qian W."/>
            <person name="Kim H."/>
            <person name="Gan S."/>
            <person name="Zhao Y."/>
            <person name="Li J."/>
            <person name="Yi K."/>
            <person name="Feng H."/>
            <person name="Zhu P."/>
            <person name="Li B."/>
            <person name="Liu Q."/>
            <person name="Fairley S."/>
            <person name="Magor K.E."/>
            <person name="Du Z."/>
            <person name="Hu X."/>
            <person name="Goodman L."/>
            <person name="Tafer H."/>
            <person name="Vignal A."/>
            <person name="Lee T."/>
            <person name="Kim K.W."/>
            <person name="Sheng Z."/>
            <person name="An Y."/>
            <person name="Searle S."/>
            <person name="Herrero J."/>
            <person name="Groenen M.A."/>
            <person name="Crooijmans R.P."/>
            <person name="Faraut T."/>
            <person name="Cai Q."/>
            <person name="Webster R.G."/>
            <person name="Aldridge J.R."/>
            <person name="Warren W.C."/>
            <person name="Bartschat S."/>
            <person name="Kehr S."/>
            <person name="Marz M."/>
            <person name="Stadler P.F."/>
            <person name="Smith J."/>
            <person name="Kraus R.H."/>
            <person name="Zhao Y."/>
            <person name="Ren L."/>
            <person name="Fei J."/>
            <person name="Morisson M."/>
            <person name="Kaiser P."/>
            <person name="Griffin D.K."/>
            <person name="Rao M."/>
            <person name="Pitel F."/>
            <person name="Wang J."/>
            <person name="Li N."/>
        </authorList>
    </citation>
    <scope>NUCLEOTIDE SEQUENCE [LARGE SCALE GENOMIC DNA]</scope>
</reference>
<feature type="region of interest" description="Disordered" evidence="1">
    <location>
        <begin position="19"/>
        <end position="38"/>
    </location>
</feature>
<dbReference type="Proteomes" id="UP000296049">
    <property type="component" value="Unassembled WGS sequence"/>
</dbReference>
<organism evidence="2 3">
    <name type="scientific">Anas platyrhynchos</name>
    <name type="common">Mallard</name>
    <name type="synonym">Anas boschas</name>
    <dbReference type="NCBI Taxonomy" id="8839"/>
    <lineage>
        <taxon>Eukaryota</taxon>
        <taxon>Metazoa</taxon>
        <taxon>Chordata</taxon>
        <taxon>Craniata</taxon>
        <taxon>Vertebrata</taxon>
        <taxon>Euteleostomi</taxon>
        <taxon>Archelosauria</taxon>
        <taxon>Archosauria</taxon>
        <taxon>Dinosauria</taxon>
        <taxon>Saurischia</taxon>
        <taxon>Theropoda</taxon>
        <taxon>Coelurosauria</taxon>
        <taxon>Aves</taxon>
        <taxon>Neognathae</taxon>
        <taxon>Galloanserae</taxon>
        <taxon>Anseriformes</taxon>
        <taxon>Anatidae</taxon>
        <taxon>Anatinae</taxon>
        <taxon>Anas</taxon>
    </lineage>
</organism>
<dbReference type="EMBL" id="KB743509">
    <property type="protein sequence ID" value="EOA98414.1"/>
    <property type="molecule type" value="Genomic_DNA"/>
</dbReference>
<evidence type="ECO:0000313" key="3">
    <source>
        <dbReference type="Proteomes" id="UP000296049"/>
    </source>
</evidence>
<evidence type="ECO:0000256" key="1">
    <source>
        <dbReference type="SAM" id="MobiDB-lite"/>
    </source>
</evidence>
<feature type="region of interest" description="Disordered" evidence="1">
    <location>
        <begin position="152"/>
        <end position="178"/>
    </location>
</feature>
<gene>
    <name evidence="2" type="ORF">Anapl_08819</name>
</gene>
<protein>
    <submittedName>
        <fullName evidence="2">Uncharacterized protein</fullName>
    </submittedName>
</protein>
<evidence type="ECO:0000313" key="2">
    <source>
        <dbReference type="EMBL" id="EOA98414.1"/>
    </source>
</evidence>
<dbReference type="AlphaFoldDB" id="R0LAF8"/>
<proteinExistence type="predicted"/>
<sequence length="424" mass="46828">MAKMIFNIISHTDRELRLAAPSPGRTKGFPVNSTSHHKAAPCNRHLETIQYAKGQTVSKACGSADSRKGSINQTADGLSEPSHITLARGACNAAAPSVSLQQASEQCQLLVSAKICTGILCTWVVVNRAVTSKFSTALETLRLLHAHNKELEGKEGEDLGSGSKNKHKLMPLGPQKPHMNTDKQERMVLYLSLAAFPRQQHISRSPDSTPHVCSCGARVVGCGYSTGFQPLPLTYVTSDHPQGFYIQPAHLPRKNYSLSLKWLKWKYRAGRKLLAICLNGSEQFKAINKFAVLEEGEEEKKWKVFVGNTCSVESKENMQAFIAFAERNYFVGILKNLAVNFLLKCISAICKQMMSLGQLAEQEENSLGPEMCFCVQTVQLSGNTSWVLKFGIAVGEKKNKECCKGHITRIKFTEIPDSSFIYDD</sequence>